<protein>
    <submittedName>
        <fullName evidence="1">Uncharacterized protein</fullName>
    </submittedName>
</protein>
<dbReference type="AlphaFoldDB" id="A0A9N7TX93"/>
<organism evidence="1 2">
    <name type="scientific">Pleuronectes platessa</name>
    <name type="common">European plaice</name>
    <dbReference type="NCBI Taxonomy" id="8262"/>
    <lineage>
        <taxon>Eukaryota</taxon>
        <taxon>Metazoa</taxon>
        <taxon>Chordata</taxon>
        <taxon>Craniata</taxon>
        <taxon>Vertebrata</taxon>
        <taxon>Euteleostomi</taxon>
        <taxon>Actinopterygii</taxon>
        <taxon>Neopterygii</taxon>
        <taxon>Teleostei</taxon>
        <taxon>Neoteleostei</taxon>
        <taxon>Acanthomorphata</taxon>
        <taxon>Carangaria</taxon>
        <taxon>Pleuronectiformes</taxon>
        <taxon>Pleuronectoidei</taxon>
        <taxon>Pleuronectidae</taxon>
        <taxon>Pleuronectes</taxon>
    </lineage>
</organism>
<reference evidence="1" key="1">
    <citation type="submission" date="2020-03" db="EMBL/GenBank/DDBJ databases">
        <authorList>
            <person name="Weist P."/>
        </authorList>
    </citation>
    <scope>NUCLEOTIDE SEQUENCE</scope>
</reference>
<dbReference type="EMBL" id="CADEAL010000447">
    <property type="protein sequence ID" value="CAB1420338.1"/>
    <property type="molecule type" value="Genomic_DNA"/>
</dbReference>
<accession>A0A9N7TX93</accession>
<gene>
    <name evidence="1" type="ORF">PLEPLA_LOCUS8213</name>
</gene>
<evidence type="ECO:0000313" key="2">
    <source>
        <dbReference type="Proteomes" id="UP001153269"/>
    </source>
</evidence>
<sequence>MLLEDFPHEMWYELDSATARLVNTRTHLCLHAELPEVVKGLRVRDLKSGAKAGLRISHENIIEFGDAEETRDGESS</sequence>
<keyword evidence="2" id="KW-1185">Reference proteome</keyword>
<evidence type="ECO:0000313" key="1">
    <source>
        <dbReference type="EMBL" id="CAB1420338.1"/>
    </source>
</evidence>
<dbReference type="Proteomes" id="UP001153269">
    <property type="component" value="Unassembled WGS sequence"/>
</dbReference>
<name>A0A9N7TX93_PLEPL</name>
<proteinExistence type="predicted"/>
<comment type="caution">
    <text evidence="1">The sequence shown here is derived from an EMBL/GenBank/DDBJ whole genome shotgun (WGS) entry which is preliminary data.</text>
</comment>